<sequence>MLYKYMIITLLVLMNSPSMASSTLPVIVKTSQHNITAEPIELPIILNKIHSWVIHIDDTTGQPVQGLEFQIKGGMPAHQHGLPTQPQLINEPKPGEYIIDGVKFNMYGKWQIELIDLNPNSQFHHKIEFDLDHDNTK</sequence>
<evidence type="ECO:0000259" key="2">
    <source>
        <dbReference type="Pfam" id="PF13115"/>
    </source>
</evidence>
<feature type="signal peptide" evidence="1">
    <location>
        <begin position="1"/>
        <end position="20"/>
    </location>
</feature>
<dbReference type="Proteomes" id="UP000000593">
    <property type="component" value="Chromosome 2"/>
</dbReference>
<feature type="chain" id="PRO_5004277616" description="YtkA-like domain-containing protein" evidence="1">
    <location>
        <begin position="21"/>
        <end position="137"/>
    </location>
</feature>
<name>Q6LKQ3_PHOPR</name>
<feature type="domain" description="YtkA-like" evidence="2">
    <location>
        <begin position="50"/>
        <end position="114"/>
    </location>
</feature>
<evidence type="ECO:0000313" key="3">
    <source>
        <dbReference type="EMBL" id="CAG22055.1"/>
    </source>
</evidence>
<reference evidence="4" key="1">
    <citation type="journal article" date="2005" name="Science">
        <title>Life at depth: Photobacterium profundum genome sequence and expression analysis.</title>
        <authorList>
            <person name="Vezzi A."/>
            <person name="Campanaro S."/>
            <person name="D'Angelo M."/>
            <person name="Simonato F."/>
            <person name="Vitulo N."/>
            <person name="Lauro F.M."/>
            <person name="Cestaro A."/>
            <person name="Malacrida G."/>
            <person name="Simionati B."/>
            <person name="Cannata N."/>
            <person name="Romualdi C."/>
            <person name="Bartlett D.H."/>
            <person name="Valle G."/>
        </authorList>
    </citation>
    <scope>NUCLEOTIDE SEQUENCE [LARGE SCALE GENOMIC DNA]</scope>
    <source>
        <strain evidence="4">ATCC BAA-1253 / SS9</strain>
    </source>
</reference>
<evidence type="ECO:0000313" key="4">
    <source>
        <dbReference type="Proteomes" id="UP000000593"/>
    </source>
</evidence>
<gene>
    <name evidence="3" type="ordered locus">PBPRB0182</name>
</gene>
<dbReference type="Pfam" id="PF13115">
    <property type="entry name" value="YtkA"/>
    <property type="match status" value="1"/>
</dbReference>
<dbReference type="eggNOG" id="ENOG5030X1H">
    <property type="taxonomic scope" value="Bacteria"/>
</dbReference>
<keyword evidence="1" id="KW-0732">Signal</keyword>
<dbReference type="EMBL" id="CR378675">
    <property type="protein sequence ID" value="CAG22055.1"/>
    <property type="molecule type" value="Genomic_DNA"/>
</dbReference>
<dbReference type="InterPro" id="IPR032693">
    <property type="entry name" value="YtkA-like_dom"/>
</dbReference>
<protein>
    <recommendedName>
        <fullName evidence="2">YtkA-like domain-containing protein</fullName>
    </recommendedName>
</protein>
<evidence type="ECO:0000256" key="1">
    <source>
        <dbReference type="SAM" id="SignalP"/>
    </source>
</evidence>
<dbReference type="AlphaFoldDB" id="Q6LKQ3"/>
<keyword evidence="4" id="KW-1185">Reference proteome</keyword>
<dbReference type="HOGENOM" id="CLU_1863321_0_0_6"/>
<organism evidence="3 4">
    <name type="scientific">Photobacterium profundum (strain SS9)</name>
    <dbReference type="NCBI Taxonomy" id="298386"/>
    <lineage>
        <taxon>Bacteria</taxon>
        <taxon>Pseudomonadati</taxon>
        <taxon>Pseudomonadota</taxon>
        <taxon>Gammaproteobacteria</taxon>
        <taxon>Vibrionales</taxon>
        <taxon>Vibrionaceae</taxon>
        <taxon>Photobacterium</taxon>
    </lineage>
</organism>
<dbReference type="STRING" id="298386.PBPRB0182"/>
<accession>Q6LKQ3</accession>
<proteinExistence type="predicted"/>
<dbReference type="KEGG" id="ppr:PBPRB0182"/>